<dbReference type="InterPro" id="IPR003439">
    <property type="entry name" value="ABC_transporter-like_ATP-bd"/>
</dbReference>
<dbReference type="CDD" id="cd03230">
    <property type="entry name" value="ABC_DR_subfamily_A"/>
    <property type="match status" value="1"/>
</dbReference>
<dbReference type="InterPro" id="IPR027417">
    <property type="entry name" value="P-loop_NTPase"/>
</dbReference>
<gene>
    <name evidence="5" type="ORF">CBF35_12960</name>
</gene>
<dbReference type="GeneID" id="98569254"/>
<dbReference type="Proteomes" id="UP000287239">
    <property type="component" value="Unassembled WGS sequence"/>
</dbReference>
<dbReference type="InterPro" id="IPR003593">
    <property type="entry name" value="AAA+_ATPase"/>
</dbReference>
<comment type="caution">
    <text evidence="5">The sequence shown here is derived from an EMBL/GenBank/DDBJ whole genome shotgun (WGS) entry which is preliminary data.</text>
</comment>
<evidence type="ECO:0000259" key="4">
    <source>
        <dbReference type="PROSITE" id="PS50893"/>
    </source>
</evidence>
<dbReference type="OrthoDB" id="2365508at2"/>
<dbReference type="EMBL" id="NGJU01000022">
    <property type="protein sequence ID" value="RST92496.1"/>
    <property type="molecule type" value="Genomic_DNA"/>
</dbReference>
<name>A0A429ZFM5_9ENTE</name>
<dbReference type="GO" id="GO:0005524">
    <property type="term" value="F:ATP binding"/>
    <property type="evidence" value="ECO:0007669"/>
    <property type="project" value="UniProtKB-KW"/>
</dbReference>
<dbReference type="PROSITE" id="PS50893">
    <property type="entry name" value="ABC_TRANSPORTER_2"/>
    <property type="match status" value="1"/>
</dbReference>
<dbReference type="AlphaFoldDB" id="A0A429ZFM5"/>
<proteinExistence type="predicted"/>
<dbReference type="InterPro" id="IPR051782">
    <property type="entry name" value="ABC_Transporter_VariousFunc"/>
</dbReference>
<protein>
    <recommendedName>
        <fullName evidence="4">ABC transporter domain-containing protein</fullName>
    </recommendedName>
</protein>
<dbReference type="SUPFAM" id="SSF52540">
    <property type="entry name" value="P-loop containing nucleoside triphosphate hydrolases"/>
    <property type="match status" value="1"/>
</dbReference>
<dbReference type="Pfam" id="PF00005">
    <property type="entry name" value="ABC_tran"/>
    <property type="match status" value="1"/>
</dbReference>
<keyword evidence="6" id="KW-1185">Reference proteome</keyword>
<dbReference type="InterPro" id="IPR017871">
    <property type="entry name" value="ABC_transporter-like_CS"/>
</dbReference>
<keyword evidence="1" id="KW-0813">Transport</keyword>
<dbReference type="RefSeq" id="WP_126781798.1">
    <property type="nucleotide sequence ID" value="NZ_NGJU01000022.1"/>
</dbReference>
<evidence type="ECO:0000256" key="2">
    <source>
        <dbReference type="ARBA" id="ARBA00022741"/>
    </source>
</evidence>
<dbReference type="GO" id="GO:0016887">
    <property type="term" value="F:ATP hydrolysis activity"/>
    <property type="evidence" value="ECO:0007669"/>
    <property type="project" value="InterPro"/>
</dbReference>
<evidence type="ECO:0000313" key="5">
    <source>
        <dbReference type="EMBL" id="RST92496.1"/>
    </source>
</evidence>
<evidence type="ECO:0000256" key="1">
    <source>
        <dbReference type="ARBA" id="ARBA00022448"/>
    </source>
</evidence>
<accession>A0A429ZFM5</accession>
<dbReference type="PANTHER" id="PTHR42939:SF1">
    <property type="entry name" value="ABC TRANSPORTER ATP-BINDING PROTEIN ALBC-RELATED"/>
    <property type="match status" value="1"/>
</dbReference>
<feature type="domain" description="ABC transporter" evidence="4">
    <location>
        <begin position="2"/>
        <end position="231"/>
    </location>
</feature>
<dbReference type="PANTHER" id="PTHR42939">
    <property type="entry name" value="ABC TRANSPORTER ATP-BINDING PROTEIN ALBC-RELATED"/>
    <property type="match status" value="1"/>
</dbReference>
<reference evidence="5 6" key="1">
    <citation type="submission" date="2017-05" db="EMBL/GenBank/DDBJ databases">
        <title>Vagococcus spp. assemblies.</title>
        <authorList>
            <person name="Gulvik C.A."/>
        </authorList>
    </citation>
    <scope>NUCLEOTIDE SEQUENCE [LARGE SCALE GENOMIC DNA]</scope>
    <source>
        <strain evidence="5 6">NCFB 2777</strain>
    </source>
</reference>
<dbReference type="PROSITE" id="PS00211">
    <property type="entry name" value="ABC_TRANSPORTER_1"/>
    <property type="match status" value="1"/>
</dbReference>
<organism evidence="5 6">
    <name type="scientific">Vagococcus salmoninarum</name>
    <dbReference type="NCBI Taxonomy" id="2739"/>
    <lineage>
        <taxon>Bacteria</taxon>
        <taxon>Bacillati</taxon>
        <taxon>Bacillota</taxon>
        <taxon>Bacilli</taxon>
        <taxon>Lactobacillales</taxon>
        <taxon>Enterococcaceae</taxon>
        <taxon>Vagococcus</taxon>
    </lineage>
</organism>
<evidence type="ECO:0000256" key="3">
    <source>
        <dbReference type="ARBA" id="ARBA00022840"/>
    </source>
</evidence>
<keyword evidence="2" id="KW-0547">Nucleotide-binding</keyword>
<keyword evidence="3" id="KW-0067">ATP-binding</keyword>
<dbReference type="Gene3D" id="3.40.50.300">
    <property type="entry name" value="P-loop containing nucleotide triphosphate hydrolases"/>
    <property type="match status" value="1"/>
</dbReference>
<evidence type="ECO:0000313" key="6">
    <source>
        <dbReference type="Proteomes" id="UP000287239"/>
    </source>
</evidence>
<sequence length="242" mass="27343">MIELHNITVAYGKQQVLTDLTLTLNSGQIIGLVAPNGTGKSTFLHLLLNFIPPQSGKLLINQTLTYGSPKANRSIHQLITILPALEDLYPDLTGYEHLRLYQRLWQQPSSHLPQIIETLDMSAFLKLPVRRYSYGMRQRLALGMQLATNSPIMLMDEVMNGLDPSLVATVSQLLKDLAQEGKLIVIASHLLDNLEEISQRILFLNDQQVAYDWSKDNSQDSLSVSELYNEIYLQKRLKTKLS</sequence>
<dbReference type="SMART" id="SM00382">
    <property type="entry name" value="AAA"/>
    <property type="match status" value="1"/>
</dbReference>